<evidence type="ECO:0008006" key="3">
    <source>
        <dbReference type="Google" id="ProtNLM"/>
    </source>
</evidence>
<gene>
    <name evidence="1" type="ORF">SLS58_002853</name>
</gene>
<reference evidence="1 2" key="1">
    <citation type="journal article" date="2023" name="Plant Dis.">
        <title>First Report of Diplodia intermedia Causing Canker and Dieback Diseases on Apple Trees in Canada.</title>
        <authorList>
            <person name="Ellouze W."/>
            <person name="Ilyukhin E."/>
            <person name="Sulman M."/>
            <person name="Ali S."/>
        </authorList>
    </citation>
    <scope>NUCLEOTIDE SEQUENCE [LARGE SCALE GENOMIC DNA]</scope>
    <source>
        <strain evidence="1 2">M45-28</strain>
    </source>
</reference>
<dbReference type="EMBL" id="JAKEKT020000013">
    <property type="protein sequence ID" value="KAL1647083.1"/>
    <property type="molecule type" value="Genomic_DNA"/>
</dbReference>
<dbReference type="InterPro" id="IPR053137">
    <property type="entry name" value="NLR-like"/>
</dbReference>
<evidence type="ECO:0000313" key="2">
    <source>
        <dbReference type="Proteomes" id="UP001521184"/>
    </source>
</evidence>
<protein>
    <recommendedName>
        <fullName evidence="3">Nucleoside phosphorylase domain-containing protein</fullName>
    </recommendedName>
</protein>
<comment type="caution">
    <text evidence="1">The sequence shown here is derived from an EMBL/GenBank/DDBJ whole genome shotgun (WGS) entry which is preliminary data.</text>
</comment>
<organism evidence="1 2">
    <name type="scientific">Diplodia intermedia</name>
    <dbReference type="NCBI Taxonomy" id="856260"/>
    <lineage>
        <taxon>Eukaryota</taxon>
        <taxon>Fungi</taxon>
        <taxon>Dikarya</taxon>
        <taxon>Ascomycota</taxon>
        <taxon>Pezizomycotina</taxon>
        <taxon>Dothideomycetes</taxon>
        <taxon>Dothideomycetes incertae sedis</taxon>
        <taxon>Botryosphaeriales</taxon>
        <taxon>Botryosphaeriaceae</taxon>
        <taxon>Diplodia</taxon>
    </lineage>
</organism>
<proteinExistence type="predicted"/>
<sequence length="397" mass="45019">MFPLRQLKREDYTIAWLCALPQSESLAAQWMLDEQHDPPPQHKTDMNEYQYGSIKSHNIVITCMPETLPGHVSATFLAASLKRDFSNVALHLFVGIGGGIPRPKTELPPRMHEEDVFLGDVVLGLPANGEDPAVVSYDLRRTHQKPDRAIVAKLGTFFRNAKQGGTHFHEHLRRLDRLHGFGHPGRGNDLLYEADFPCKHSKDYMDVQTMCGCGRERLVTRKEREPPGTQLVFHRGTICSANRFMADAETRDAMRTEYPTARCFEMEAAGVIDTHALVIRGITDYSDSHSNRRWQNYAAGAAAALTREIIVNMAPMESSGSSQIDRNSEHARCFAYNSISMSQDRFINRKGEVWEQMTVRGLSIYEIIYLECAEGSRRVTSRFRYSLCRSLSLTEHL</sequence>
<keyword evidence="2" id="KW-1185">Reference proteome</keyword>
<dbReference type="PANTHER" id="PTHR46082:SF6">
    <property type="entry name" value="AAA+ ATPASE DOMAIN-CONTAINING PROTEIN-RELATED"/>
    <property type="match status" value="1"/>
</dbReference>
<dbReference type="InterPro" id="IPR035994">
    <property type="entry name" value="Nucleoside_phosphorylase_sf"/>
</dbReference>
<evidence type="ECO:0000313" key="1">
    <source>
        <dbReference type="EMBL" id="KAL1647083.1"/>
    </source>
</evidence>
<accession>A0ABR3TXY8</accession>
<name>A0ABR3TXY8_9PEZI</name>
<dbReference type="PANTHER" id="PTHR46082">
    <property type="entry name" value="ATP/GTP-BINDING PROTEIN-RELATED"/>
    <property type="match status" value="1"/>
</dbReference>
<dbReference type="Proteomes" id="UP001521184">
    <property type="component" value="Unassembled WGS sequence"/>
</dbReference>
<dbReference type="Gene3D" id="3.40.50.1580">
    <property type="entry name" value="Nucleoside phosphorylase domain"/>
    <property type="match status" value="1"/>
</dbReference>
<dbReference type="SUPFAM" id="SSF53167">
    <property type="entry name" value="Purine and uridine phosphorylases"/>
    <property type="match status" value="1"/>
</dbReference>